<dbReference type="AlphaFoldDB" id="A0A0E9W453"/>
<accession>A0A0E9W453</accession>
<sequence>MGSNLIPFLMSVLFSSQRARAVHTHLLPFCAVQPSSACTALS</sequence>
<reference evidence="1" key="1">
    <citation type="submission" date="2014-11" db="EMBL/GenBank/DDBJ databases">
        <authorList>
            <person name="Amaro Gonzalez C."/>
        </authorList>
    </citation>
    <scope>NUCLEOTIDE SEQUENCE</scope>
</reference>
<name>A0A0E9W453_ANGAN</name>
<protein>
    <submittedName>
        <fullName evidence="1">Uncharacterized protein</fullName>
    </submittedName>
</protein>
<proteinExistence type="predicted"/>
<organism evidence="1">
    <name type="scientific">Anguilla anguilla</name>
    <name type="common">European freshwater eel</name>
    <name type="synonym">Muraena anguilla</name>
    <dbReference type="NCBI Taxonomy" id="7936"/>
    <lineage>
        <taxon>Eukaryota</taxon>
        <taxon>Metazoa</taxon>
        <taxon>Chordata</taxon>
        <taxon>Craniata</taxon>
        <taxon>Vertebrata</taxon>
        <taxon>Euteleostomi</taxon>
        <taxon>Actinopterygii</taxon>
        <taxon>Neopterygii</taxon>
        <taxon>Teleostei</taxon>
        <taxon>Anguilliformes</taxon>
        <taxon>Anguillidae</taxon>
        <taxon>Anguilla</taxon>
    </lineage>
</organism>
<reference evidence="1" key="2">
    <citation type="journal article" date="2015" name="Fish Shellfish Immunol.">
        <title>Early steps in the European eel (Anguilla anguilla)-Vibrio vulnificus interaction in the gills: Role of the RtxA13 toxin.</title>
        <authorList>
            <person name="Callol A."/>
            <person name="Pajuelo D."/>
            <person name="Ebbesson L."/>
            <person name="Teles M."/>
            <person name="MacKenzie S."/>
            <person name="Amaro C."/>
        </authorList>
    </citation>
    <scope>NUCLEOTIDE SEQUENCE</scope>
</reference>
<evidence type="ECO:0000313" key="1">
    <source>
        <dbReference type="EMBL" id="JAH84248.1"/>
    </source>
</evidence>
<dbReference type="EMBL" id="GBXM01024329">
    <property type="protein sequence ID" value="JAH84248.1"/>
    <property type="molecule type" value="Transcribed_RNA"/>
</dbReference>